<dbReference type="Pfam" id="PF01177">
    <property type="entry name" value="Asp_Glu_race"/>
    <property type="match status" value="1"/>
</dbReference>
<comment type="similarity">
    <text evidence="7">Belongs to the aspartate/glutamate racemases family.</text>
</comment>
<dbReference type="GO" id="GO:0008360">
    <property type="term" value="P:regulation of cell shape"/>
    <property type="evidence" value="ECO:0007669"/>
    <property type="project" value="UniProtKB-KW"/>
</dbReference>
<gene>
    <name evidence="7" type="primary">murI</name>
    <name evidence="8" type="ORF">EDD77_11462</name>
</gene>
<dbReference type="Gene3D" id="3.40.50.1860">
    <property type="match status" value="2"/>
</dbReference>
<evidence type="ECO:0000256" key="4">
    <source>
        <dbReference type="ARBA" id="ARBA00022984"/>
    </source>
</evidence>
<evidence type="ECO:0000313" key="8">
    <source>
        <dbReference type="EMBL" id="TCL56108.1"/>
    </source>
</evidence>
<dbReference type="NCBIfam" id="TIGR00067">
    <property type="entry name" value="glut_race"/>
    <property type="match status" value="1"/>
</dbReference>
<dbReference type="GO" id="GO:0071555">
    <property type="term" value="P:cell wall organization"/>
    <property type="evidence" value="ECO:0007669"/>
    <property type="project" value="UniProtKB-KW"/>
</dbReference>
<evidence type="ECO:0000256" key="7">
    <source>
        <dbReference type="HAMAP-Rule" id="MF_00258"/>
    </source>
</evidence>
<comment type="pathway">
    <text evidence="7">Cell wall biogenesis; peptidoglycan biosynthesis.</text>
</comment>
<organism evidence="8 9">
    <name type="scientific">Allofournierella massiliensis</name>
    <dbReference type="NCBI Taxonomy" id="1650663"/>
    <lineage>
        <taxon>Bacteria</taxon>
        <taxon>Bacillati</taxon>
        <taxon>Bacillota</taxon>
        <taxon>Clostridia</taxon>
        <taxon>Eubacteriales</taxon>
        <taxon>Oscillospiraceae</taxon>
        <taxon>Allofournierella</taxon>
    </lineage>
</organism>
<comment type="caution">
    <text evidence="7">Lacks conserved residue(s) required for the propagation of feature annotation.</text>
</comment>
<dbReference type="GO" id="GO:0008881">
    <property type="term" value="F:glutamate racemase activity"/>
    <property type="evidence" value="ECO:0007669"/>
    <property type="project" value="UniProtKB-UniRule"/>
</dbReference>
<comment type="caution">
    <text evidence="8">The sequence shown here is derived from an EMBL/GenBank/DDBJ whole genome shotgun (WGS) entry which is preliminary data.</text>
</comment>
<dbReference type="InterPro" id="IPR001920">
    <property type="entry name" value="Asp/Glu_race"/>
</dbReference>
<keyword evidence="4 7" id="KW-0573">Peptidoglycan synthesis</keyword>
<feature type="binding site" evidence="7">
    <location>
        <begin position="10"/>
        <end position="11"/>
    </location>
    <ligand>
        <name>substrate</name>
    </ligand>
</feature>
<dbReference type="UniPathway" id="UPA00219"/>
<keyword evidence="3 7" id="KW-0133">Cell shape</keyword>
<dbReference type="RefSeq" id="WP_058963482.1">
    <property type="nucleotide sequence ID" value="NZ_CABKVM010000014.1"/>
</dbReference>
<feature type="active site" description="Proton donor/acceptor" evidence="7">
    <location>
        <position position="73"/>
    </location>
</feature>
<dbReference type="OrthoDB" id="9801055at2"/>
<dbReference type="InterPro" id="IPR033134">
    <property type="entry name" value="Asp/Glu_racemase_AS_2"/>
</dbReference>
<dbReference type="InterPro" id="IPR004391">
    <property type="entry name" value="Glu_race"/>
</dbReference>
<dbReference type="SUPFAM" id="SSF53681">
    <property type="entry name" value="Aspartate/glutamate racemase"/>
    <property type="match status" value="2"/>
</dbReference>
<feature type="binding site" evidence="7">
    <location>
        <begin position="187"/>
        <end position="188"/>
    </location>
    <ligand>
        <name>substrate</name>
    </ligand>
</feature>
<dbReference type="Proteomes" id="UP000295184">
    <property type="component" value="Unassembled WGS sequence"/>
</dbReference>
<dbReference type="InterPro" id="IPR015942">
    <property type="entry name" value="Asp/Glu/hydantoin_racemase"/>
</dbReference>
<dbReference type="GO" id="GO:0009252">
    <property type="term" value="P:peptidoglycan biosynthetic process"/>
    <property type="evidence" value="ECO:0007669"/>
    <property type="project" value="UniProtKB-UniRule"/>
</dbReference>
<protein>
    <recommendedName>
        <fullName evidence="2 7">Glutamate racemase</fullName>
        <ecNumber evidence="2 7">5.1.1.3</ecNumber>
    </recommendedName>
</protein>
<evidence type="ECO:0000313" key="9">
    <source>
        <dbReference type="Proteomes" id="UP000295184"/>
    </source>
</evidence>
<dbReference type="EC" id="5.1.1.3" evidence="2 7"/>
<feature type="binding site" evidence="7">
    <location>
        <begin position="42"/>
        <end position="43"/>
    </location>
    <ligand>
        <name>substrate</name>
    </ligand>
</feature>
<evidence type="ECO:0000256" key="5">
    <source>
        <dbReference type="ARBA" id="ARBA00023235"/>
    </source>
</evidence>
<reference evidence="8 9" key="1">
    <citation type="submission" date="2019-03" db="EMBL/GenBank/DDBJ databases">
        <title>Genomic Encyclopedia of Type Strains, Phase IV (KMG-IV): sequencing the most valuable type-strain genomes for metagenomic binning, comparative biology and taxonomic classification.</title>
        <authorList>
            <person name="Goeker M."/>
        </authorList>
    </citation>
    <scope>NUCLEOTIDE SEQUENCE [LARGE SCALE GENOMIC DNA]</scope>
    <source>
        <strain evidence="8 9">DSM 100451</strain>
    </source>
</reference>
<feature type="active site" description="Proton donor/acceptor" evidence="7">
    <location>
        <position position="186"/>
    </location>
</feature>
<evidence type="ECO:0000256" key="6">
    <source>
        <dbReference type="ARBA" id="ARBA00023316"/>
    </source>
</evidence>
<dbReference type="PANTHER" id="PTHR21198">
    <property type="entry name" value="GLUTAMATE RACEMASE"/>
    <property type="match status" value="1"/>
</dbReference>
<sequence length="270" mass="29111">MDKRPIGVFDSGMGGLTAVRQLQVMLPGEDIVYFGDTGRVPYGTRSPETIRQYAEQDIRFLLSQDVKFLLAACGTVSSTLPKSYTEALPVPYVGVVGAAVAAAAAATKNGRIGVIATPASIRSRSYETRIRDILPDAEIFTRSCPMFVPLVENGYVGPNDPITTAIAHEYLDEIRAKGVDTLILGCTHYPLIAHIIAQVMGPDVTLIDSGREAALKTRDMLTRMNLLSDAGQGTTRYFMSDSPESFSSAVRLFIGPQGEGTASQIAIEQY</sequence>
<proteinExistence type="inferred from homology"/>
<comment type="catalytic activity">
    <reaction evidence="1 7">
        <text>L-glutamate = D-glutamate</text>
        <dbReference type="Rhea" id="RHEA:12813"/>
        <dbReference type="ChEBI" id="CHEBI:29985"/>
        <dbReference type="ChEBI" id="CHEBI:29986"/>
        <dbReference type="EC" id="5.1.1.3"/>
    </reaction>
</comment>
<dbReference type="STRING" id="1650663.GCA_001486665_01011"/>
<dbReference type="PANTHER" id="PTHR21198:SF2">
    <property type="entry name" value="GLUTAMATE RACEMASE"/>
    <property type="match status" value="1"/>
</dbReference>
<keyword evidence="5 7" id="KW-0413">Isomerase</keyword>
<dbReference type="EMBL" id="SLUM01000014">
    <property type="protein sequence ID" value="TCL56108.1"/>
    <property type="molecule type" value="Genomic_DNA"/>
</dbReference>
<keyword evidence="6 7" id="KW-0961">Cell wall biogenesis/degradation</keyword>
<evidence type="ECO:0000256" key="2">
    <source>
        <dbReference type="ARBA" id="ARBA00013090"/>
    </source>
</evidence>
<dbReference type="AlphaFoldDB" id="A0A4R1QQR3"/>
<evidence type="ECO:0000256" key="1">
    <source>
        <dbReference type="ARBA" id="ARBA00001602"/>
    </source>
</evidence>
<dbReference type="FunFam" id="3.40.50.1860:FF:000001">
    <property type="entry name" value="Glutamate racemase"/>
    <property type="match status" value="1"/>
</dbReference>
<dbReference type="HAMAP" id="MF_00258">
    <property type="entry name" value="Glu_racemase"/>
    <property type="match status" value="1"/>
</dbReference>
<comment type="function">
    <text evidence="7">Provides the (R)-glutamate required for cell wall biosynthesis.</text>
</comment>
<evidence type="ECO:0000256" key="3">
    <source>
        <dbReference type="ARBA" id="ARBA00022960"/>
    </source>
</evidence>
<accession>A0A4R1QQR3</accession>
<dbReference type="PROSITE" id="PS00924">
    <property type="entry name" value="ASP_GLU_RACEMASE_2"/>
    <property type="match status" value="1"/>
</dbReference>
<name>A0A4R1QQR3_9FIRM</name>